<dbReference type="InterPro" id="IPR014719">
    <property type="entry name" value="Ribosomal_bL12_C/ClpS-like"/>
</dbReference>
<gene>
    <name evidence="2" type="ORF">SacmaDRAFT_2554</name>
</gene>
<keyword evidence="3" id="KW-1185">Reference proteome</keyword>
<dbReference type="STRING" id="882083.SacmaDRAFT_2554"/>
<dbReference type="SUPFAM" id="SSF54736">
    <property type="entry name" value="ClpS-like"/>
    <property type="match status" value="1"/>
</dbReference>
<dbReference type="InterPro" id="IPR003769">
    <property type="entry name" value="ClpS_core"/>
</dbReference>
<dbReference type="Proteomes" id="UP000004926">
    <property type="component" value="Chromosome"/>
</dbReference>
<organism evidence="2 3">
    <name type="scientific">Saccharomonospora marina XMU15</name>
    <dbReference type="NCBI Taxonomy" id="882083"/>
    <lineage>
        <taxon>Bacteria</taxon>
        <taxon>Bacillati</taxon>
        <taxon>Actinomycetota</taxon>
        <taxon>Actinomycetes</taxon>
        <taxon>Pseudonocardiales</taxon>
        <taxon>Pseudonocardiaceae</taxon>
        <taxon>Saccharomonospora</taxon>
    </lineage>
</organism>
<dbReference type="eggNOG" id="COG2127">
    <property type="taxonomic scope" value="Bacteria"/>
</dbReference>
<name>H5WZR5_9PSEU</name>
<dbReference type="Gene3D" id="3.30.1390.10">
    <property type="match status" value="1"/>
</dbReference>
<sequence>MRLHNDEVNSAPQVTYALNRVCGKPPEEAVELMLEVHSRRIAEVATFAEREAAEELAVRLQRYGLHASVAR</sequence>
<reference evidence="2 3" key="1">
    <citation type="journal article" date="2012" name="Stand. Genomic Sci.">
        <title>Genome sequence of the ocean sediment bacterium Saccharomonospora marina type strain (XMU15(T)).</title>
        <authorList>
            <person name="Klenk H.P."/>
            <person name="Lu M."/>
            <person name="Lucas S."/>
            <person name="Lapidus A."/>
            <person name="Copeland A."/>
            <person name="Pitluck S."/>
            <person name="Goodwin L.A."/>
            <person name="Han C."/>
            <person name="Tapia R."/>
            <person name="Brambilla E.M."/>
            <person name="Potter G."/>
            <person name="Land M."/>
            <person name="Ivanova N."/>
            <person name="Rohde M."/>
            <person name="Goker M."/>
            <person name="Detter J.C."/>
            <person name="Li W.J."/>
            <person name="Kyrpides N.C."/>
            <person name="Woyke T."/>
        </authorList>
    </citation>
    <scope>NUCLEOTIDE SEQUENCE [LARGE SCALE GENOMIC DNA]</scope>
    <source>
        <strain evidence="2 3">XMU15</strain>
    </source>
</reference>
<dbReference type="GO" id="GO:0030163">
    <property type="term" value="P:protein catabolic process"/>
    <property type="evidence" value="ECO:0007669"/>
    <property type="project" value="InterPro"/>
</dbReference>
<evidence type="ECO:0000313" key="2">
    <source>
        <dbReference type="EMBL" id="EHR50797.1"/>
    </source>
</evidence>
<feature type="domain" description="Adaptor protein ClpS core" evidence="1">
    <location>
        <begin position="3"/>
        <end position="65"/>
    </location>
</feature>
<dbReference type="Pfam" id="PF02617">
    <property type="entry name" value="ClpS"/>
    <property type="match status" value="1"/>
</dbReference>
<evidence type="ECO:0000313" key="3">
    <source>
        <dbReference type="Proteomes" id="UP000004926"/>
    </source>
</evidence>
<protein>
    <recommendedName>
        <fullName evidence="1">Adaptor protein ClpS core domain-containing protein</fullName>
    </recommendedName>
</protein>
<dbReference type="AlphaFoldDB" id="H5WZR5"/>
<evidence type="ECO:0000259" key="1">
    <source>
        <dbReference type="Pfam" id="PF02617"/>
    </source>
</evidence>
<dbReference type="EMBL" id="CM001439">
    <property type="protein sequence ID" value="EHR50797.1"/>
    <property type="molecule type" value="Genomic_DNA"/>
</dbReference>
<dbReference type="HOGENOM" id="CLU_184521_0_0_11"/>
<accession>H5WZR5</accession>
<proteinExistence type="predicted"/>